<dbReference type="Proteomes" id="UP000607653">
    <property type="component" value="Unassembled WGS sequence"/>
</dbReference>
<keyword evidence="2" id="KW-1185">Reference proteome</keyword>
<organism evidence="1 2">
    <name type="scientific">Nelumbo nucifera</name>
    <name type="common">Sacred lotus</name>
    <dbReference type="NCBI Taxonomy" id="4432"/>
    <lineage>
        <taxon>Eukaryota</taxon>
        <taxon>Viridiplantae</taxon>
        <taxon>Streptophyta</taxon>
        <taxon>Embryophyta</taxon>
        <taxon>Tracheophyta</taxon>
        <taxon>Spermatophyta</taxon>
        <taxon>Magnoliopsida</taxon>
        <taxon>Proteales</taxon>
        <taxon>Nelumbonaceae</taxon>
        <taxon>Nelumbo</taxon>
    </lineage>
</organism>
<dbReference type="EMBL" id="DUZY01000004">
    <property type="protein sequence ID" value="DAD36126.1"/>
    <property type="molecule type" value="Genomic_DNA"/>
</dbReference>
<reference evidence="1 2" key="1">
    <citation type="journal article" date="2020" name="Mol. Biol. Evol.">
        <title>Distinct Expression and Methylation Patterns for Genes with Different Fates following a Single Whole-Genome Duplication in Flowering Plants.</title>
        <authorList>
            <person name="Shi T."/>
            <person name="Rahmani R.S."/>
            <person name="Gugger P.F."/>
            <person name="Wang M."/>
            <person name="Li H."/>
            <person name="Zhang Y."/>
            <person name="Li Z."/>
            <person name="Wang Q."/>
            <person name="Van de Peer Y."/>
            <person name="Marchal K."/>
            <person name="Chen J."/>
        </authorList>
    </citation>
    <scope>NUCLEOTIDE SEQUENCE [LARGE SCALE GENOMIC DNA]</scope>
    <source>
        <tissue evidence="1">Leaf</tissue>
    </source>
</reference>
<protein>
    <submittedName>
        <fullName evidence="1">Uncharacterized protein</fullName>
    </submittedName>
</protein>
<evidence type="ECO:0000313" key="2">
    <source>
        <dbReference type="Proteomes" id="UP000607653"/>
    </source>
</evidence>
<gene>
    <name evidence="1" type="ORF">HUJ06_006766</name>
</gene>
<accession>A0A822YZE8</accession>
<proteinExistence type="predicted"/>
<evidence type="ECO:0000313" key="1">
    <source>
        <dbReference type="EMBL" id="DAD36126.1"/>
    </source>
</evidence>
<comment type="caution">
    <text evidence="1">The sequence shown here is derived from an EMBL/GenBank/DDBJ whole genome shotgun (WGS) entry which is preliminary data.</text>
</comment>
<dbReference type="AlphaFoldDB" id="A0A822YZE8"/>
<name>A0A822YZE8_NELNU</name>
<sequence>MKIADGEWVLLVFVGIIDICAVELRNWICLSGTWVLFDFARIKWNCSNEFHFGEREREAD</sequence>